<evidence type="ECO:0000313" key="2">
    <source>
        <dbReference type="Proteomes" id="UP001362999"/>
    </source>
</evidence>
<dbReference type="EMBL" id="JAWWNJ010000005">
    <property type="protein sequence ID" value="KAK7055261.1"/>
    <property type="molecule type" value="Genomic_DNA"/>
</dbReference>
<dbReference type="GO" id="GO:0032259">
    <property type="term" value="P:methylation"/>
    <property type="evidence" value="ECO:0007669"/>
    <property type="project" value="UniProtKB-KW"/>
</dbReference>
<dbReference type="Proteomes" id="UP001362999">
    <property type="component" value="Unassembled WGS sequence"/>
</dbReference>
<proteinExistence type="predicted"/>
<dbReference type="AlphaFoldDB" id="A0AAW0DVH7"/>
<keyword evidence="2" id="KW-1185">Reference proteome</keyword>
<protein>
    <submittedName>
        <fullName evidence="1">S-adenosyl-L-methionine-dependent methyltransferase</fullName>
    </submittedName>
</protein>
<dbReference type="Pfam" id="PF13489">
    <property type="entry name" value="Methyltransf_23"/>
    <property type="match status" value="1"/>
</dbReference>
<comment type="caution">
    <text evidence="1">The sequence shown here is derived from an EMBL/GenBank/DDBJ whole genome shotgun (WGS) entry which is preliminary data.</text>
</comment>
<dbReference type="Gene3D" id="3.40.50.150">
    <property type="entry name" value="Vaccinia Virus protein VP39"/>
    <property type="match status" value="1"/>
</dbReference>
<accession>A0AAW0DVH7</accession>
<reference evidence="1 2" key="1">
    <citation type="journal article" date="2024" name="J Genomics">
        <title>Draft genome sequencing and assembly of Favolaschia claudopus CIRM-BRFM 2984 isolated from oak limbs.</title>
        <authorList>
            <person name="Navarro D."/>
            <person name="Drula E."/>
            <person name="Chaduli D."/>
            <person name="Cazenave R."/>
            <person name="Ahrendt S."/>
            <person name="Wang J."/>
            <person name="Lipzen A."/>
            <person name="Daum C."/>
            <person name="Barry K."/>
            <person name="Grigoriev I.V."/>
            <person name="Favel A."/>
            <person name="Rosso M.N."/>
            <person name="Martin F."/>
        </authorList>
    </citation>
    <scope>NUCLEOTIDE SEQUENCE [LARGE SCALE GENOMIC DNA]</scope>
    <source>
        <strain evidence="1 2">CIRM-BRFM 2984</strain>
    </source>
</reference>
<organism evidence="1 2">
    <name type="scientific">Favolaschia claudopus</name>
    <dbReference type="NCBI Taxonomy" id="2862362"/>
    <lineage>
        <taxon>Eukaryota</taxon>
        <taxon>Fungi</taxon>
        <taxon>Dikarya</taxon>
        <taxon>Basidiomycota</taxon>
        <taxon>Agaricomycotina</taxon>
        <taxon>Agaricomycetes</taxon>
        <taxon>Agaricomycetidae</taxon>
        <taxon>Agaricales</taxon>
        <taxon>Marasmiineae</taxon>
        <taxon>Mycenaceae</taxon>
        <taxon>Favolaschia</taxon>
    </lineage>
</organism>
<sequence length="284" mass="31743">MSANQELYVLDHASTAQSELNRLDSVHNAYTRYFGNRLSFAPLELSDPKEILEIGSGGGAWAIAAATRFPGASVTAIDQHPLPPRPLPPNLKFVEHDIVQPLPFARAKFDVVHCRLVMLHIPNAEERLQHIAEFVKPGGWLLVEDPDDYIPDAHDNYGVAHTTALVRELHVIMRGTGANPCIGSDLERILLASNAFSEVNVRRTVIPFPHDPATVESNAPPEQHLGVAWRQSYIDVARGLEEKYPTRVTATILKQFLDDLDNPHTVSTSTMYFTWSRRKHHSEL</sequence>
<keyword evidence="1" id="KW-0489">Methyltransferase</keyword>
<dbReference type="PANTHER" id="PTHR43591">
    <property type="entry name" value="METHYLTRANSFERASE"/>
    <property type="match status" value="1"/>
</dbReference>
<dbReference type="GO" id="GO:0008168">
    <property type="term" value="F:methyltransferase activity"/>
    <property type="evidence" value="ECO:0007669"/>
    <property type="project" value="UniProtKB-KW"/>
</dbReference>
<keyword evidence="1" id="KW-0808">Transferase</keyword>
<evidence type="ECO:0000313" key="1">
    <source>
        <dbReference type="EMBL" id="KAK7055261.1"/>
    </source>
</evidence>
<gene>
    <name evidence="1" type="ORF">R3P38DRAFT_1349440</name>
</gene>
<dbReference type="SUPFAM" id="SSF53335">
    <property type="entry name" value="S-adenosyl-L-methionine-dependent methyltransferases"/>
    <property type="match status" value="1"/>
</dbReference>
<dbReference type="InterPro" id="IPR029063">
    <property type="entry name" value="SAM-dependent_MTases_sf"/>
</dbReference>
<name>A0AAW0DVH7_9AGAR</name>